<dbReference type="RefSeq" id="WP_185446023.1">
    <property type="nucleotide sequence ID" value="NZ_CP043661.1"/>
</dbReference>
<sequence>MNDNGWLQIHAGSEYEANWERYFSQAEEERVTALAEELVPTIELLESAQLWRAASAEKRIWLVLVLHKKASRILRGVSADSGGRPYVETVLPWENYAASADQEQKEFILDRMDTVFRELLKKKDTVPD</sequence>
<evidence type="ECO:0000313" key="2">
    <source>
        <dbReference type="Proteomes" id="UP000515563"/>
    </source>
</evidence>
<keyword evidence="2" id="KW-1185">Reference proteome</keyword>
<dbReference type="EMBL" id="CP043661">
    <property type="protein sequence ID" value="QNE17193.1"/>
    <property type="molecule type" value="Genomic_DNA"/>
</dbReference>
<accession>A0A7G6WT78</accession>
<dbReference type="KEGG" id="kqi:F1D05_03775"/>
<dbReference type="Proteomes" id="UP000515563">
    <property type="component" value="Chromosome"/>
</dbReference>
<reference evidence="2" key="1">
    <citation type="submission" date="2019-09" db="EMBL/GenBank/DDBJ databases">
        <title>Antimicrobial potential of Antarctic Bacteria.</title>
        <authorList>
            <person name="Benaud N."/>
            <person name="Edwards R.J."/>
            <person name="Ferrari B.C."/>
        </authorList>
    </citation>
    <scope>NUCLEOTIDE SEQUENCE [LARGE SCALE GENOMIC DNA]</scope>
    <source>
        <strain evidence="2">SPB151</strain>
    </source>
</reference>
<reference evidence="1 2" key="2">
    <citation type="journal article" date="2020" name="Microbiol. Resour. Announc.">
        <title>Antarctic desert soil bacteria exhibit high novel natural product potential, evaluated through long-read genome sequencing and comparative genomics.</title>
        <authorList>
            <person name="Benaud N."/>
            <person name="Edwards R.J."/>
            <person name="Amos T.G."/>
            <person name="D'Agostino P.M."/>
            <person name="Gutierrez-Chavez C."/>
            <person name="Montgomery K."/>
            <person name="Nicetic I."/>
            <person name="Ferrari B.C."/>
        </authorList>
    </citation>
    <scope>NUCLEOTIDE SEQUENCE [LARGE SCALE GENOMIC DNA]</scope>
    <source>
        <strain evidence="1 2">SPB151</strain>
    </source>
</reference>
<name>A0A7G6WT78_9ACTN</name>
<evidence type="ECO:0000313" key="1">
    <source>
        <dbReference type="EMBL" id="QNE17193.1"/>
    </source>
</evidence>
<dbReference type="AlphaFoldDB" id="A0A7G6WT78"/>
<protein>
    <submittedName>
        <fullName evidence="1">Uncharacterized protein</fullName>
    </submittedName>
</protein>
<gene>
    <name evidence="1" type="ORF">F1D05_03775</name>
</gene>
<organism evidence="1 2">
    <name type="scientific">Kribbella qitaiheensis</name>
    <dbReference type="NCBI Taxonomy" id="1544730"/>
    <lineage>
        <taxon>Bacteria</taxon>
        <taxon>Bacillati</taxon>
        <taxon>Actinomycetota</taxon>
        <taxon>Actinomycetes</taxon>
        <taxon>Propionibacteriales</taxon>
        <taxon>Kribbellaceae</taxon>
        <taxon>Kribbella</taxon>
    </lineage>
</organism>
<proteinExistence type="predicted"/>